<evidence type="ECO:0000313" key="3">
    <source>
        <dbReference type="Proteomes" id="UP000026960"/>
    </source>
</evidence>
<evidence type="ECO:0000256" key="1">
    <source>
        <dbReference type="SAM" id="MobiDB-lite"/>
    </source>
</evidence>
<sequence length="232" mass="25364">MVAGLGEGGRERSNGRRSRANNIVGTTFSLSVRRRRRAEVGEHGKRHGGGSEPDCRHLTAADHTRLLTRRRRHRRVAPCARAAPLGMECGGVVQAWTTSMSRRVTRVARTAEGAPPPPPAARSVSATHRPGSSASTTRRTGSSASAVGRLPAPPLPPAVWGAPLPLSRPLPGKLRLRRWSPSLPSSLPPAIYRQRSSKLRLLPPLPTRRQYWCRHASELVRGRKRERGGEIE</sequence>
<organism evidence="2">
    <name type="scientific">Oryza barthii</name>
    <dbReference type="NCBI Taxonomy" id="65489"/>
    <lineage>
        <taxon>Eukaryota</taxon>
        <taxon>Viridiplantae</taxon>
        <taxon>Streptophyta</taxon>
        <taxon>Embryophyta</taxon>
        <taxon>Tracheophyta</taxon>
        <taxon>Spermatophyta</taxon>
        <taxon>Magnoliopsida</taxon>
        <taxon>Liliopsida</taxon>
        <taxon>Poales</taxon>
        <taxon>Poaceae</taxon>
        <taxon>BOP clade</taxon>
        <taxon>Oryzoideae</taxon>
        <taxon>Oryzeae</taxon>
        <taxon>Oryzinae</taxon>
        <taxon>Oryza</taxon>
    </lineage>
</organism>
<feature type="region of interest" description="Disordered" evidence="1">
    <location>
        <begin position="1"/>
        <end position="56"/>
    </location>
</feature>
<proteinExistence type="predicted"/>
<protein>
    <submittedName>
        <fullName evidence="2">Uncharacterized protein</fullName>
    </submittedName>
</protein>
<name>A0A0D3HDX1_9ORYZ</name>
<dbReference type="HOGENOM" id="CLU_1196451_0_0_1"/>
<reference evidence="2" key="2">
    <citation type="submission" date="2015-03" db="UniProtKB">
        <authorList>
            <consortium name="EnsemblPlants"/>
        </authorList>
    </citation>
    <scope>IDENTIFICATION</scope>
</reference>
<dbReference type="AlphaFoldDB" id="A0A0D3HDX1"/>
<dbReference type="Proteomes" id="UP000026960">
    <property type="component" value="Chromosome 10"/>
</dbReference>
<reference evidence="2" key="1">
    <citation type="journal article" date="2009" name="Rice">
        <title>De Novo Next Generation Sequencing of Plant Genomes.</title>
        <authorList>
            <person name="Rounsley S."/>
            <person name="Marri P.R."/>
            <person name="Yu Y."/>
            <person name="He R."/>
            <person name="Sisneros N."/>
            <person name="Goicoechea J.L."/>
            <person name="Lee S.J."/>
            <person name="Angelova A."/>
            <person name="Kudrna D."/>
            <person name="Luo M."/>
            <person name="Affourtit J."/>
            <person name="Desany B."/>
            <person name="Knight J."/>
            <person name="Niazi F."/>
            <person name="Egholm M."/>
            <person name="Wing R.A."/>
        </authorList>
    </citation>
    <scope>NUCLEOTIDE SEQUENCE [LARGE SCALE GENOMIC DNA]</scope>
    <source>
        <strain evidence="2">cv. IRGC 105608</strain>
    </source>
</reference>
<evidence type="ECO:0000313" key="2">
    <source>
        <dbReference type="EnsemblPlants" id="OBART10G10740.1"/>
    </source>
</evidence>
<accession>A0A0D3HDX1</accession>
<feature type="compositionally biased region" description="Polar residues" evidence="1">
    <location>
        <begin position="20"/>
        <end position="30"/>
    </location>
</feature>
<feature type="compositionally biased region" description="Low complexity" evidence="1">
    <location>
        <begin position="131"/>
        <end position="146"/>
    </location>
</feature>
<keyword evidence="3" id="KW-1185">Reference proteome</keyword>
<feature type="region of interest" description="Disordered" evidence="1">
    <location>
        <begin position="106"/>
        <end position="156"/>
    </location>
</feature>
<dbReference type="Gramene" id="OBART10G10740.1">
    <property type="protein sequence ID" value="OBART10G10740.1"/>
    <property type="gene ID" value="OBART10G10740"/>
</dbReference>
<dbReference type="eggNOG" id="KOG1075">
    <property type="taxonomic scope" value="Eukaryota"/>
</dbReference>
<dbReference type="EnsemblPlants" id="OBART10G10740.1">
    <property type="protein sequence ID" value="OBART10G10740.1"/>
    <property type="gene ID" value="OBART10G10740"/>
</dbReference>
<dbReference type="PaxDb" id="65489-OBART10G10740.1"/>